<evidence type="ECO:0000313" key="2">
    <source>
        <dbReference type="Proteomes" id="UP000184600"/>
    </source>
</evidence>
<reference evidence="2" key="1">
    <citation type="submission" date="2016-12" db="EMBL/GenBank/DDBJ databases">
        <authorList>
            <person name="Rodrigo-Torres L."/>
            <person name="Arahal R.D."/>
            <person name="Lucena T."/>
        </authorList>
    </citation>
    <scope>NUCLEOTIDE SEQUENCE [LARGE SCALE GENOMIC DNA]</scope>
</reference>
<dbReference type="AlphaFoldDB" id="A0A1M7YVG7"/>
<dbReference type="OrthoDB" id="6295718at2"/>
<dbReference type="STRING" id="1117707.VQ7734_02235"/>
<name>A0A1M7YVG7_9VIBR</name>
<proteinExistence type="predicted"/>
<dbReference type="GO" id="GO:0005198">
    <property type="term" value="F:structural molecule activity"/>
    <property type="evidence" value="ECO:0007669"/>
    <property type="project" value="InterPro"/>
</dbReference>
<keyword evidence="2" id="KW-1185">Reference proteome</keyword>
<dbReference type="RefSeq" id="WP_073582459.1">
    <property type="nucleotide sequence ID" value="NZ_AP024897.1"/>
</dbReference>
<evidence type="ECO:0000313" key="1">
    <source>
        <dbReference type="EMBL" id="SHO56466.1"/>
    </source>
</evidence>
<accession>A0A1M7YVG7</accession>
<dbReference type="Pfam" id="PF06841">
    <property type="entry name" value="Phage_T4_gp19"/>
    <property type="match status" value="1"/>
</dbReference>
<gene>
    <name evidence="1" type="ORF">VQ7734_02235</name>
</gene>
<sequence>MSSSNDYPIVGYRFLVVIFSAGVPNPVDIRFQEVSGLRLERNITRQGNMTTLQAELPQQTLTLKRGVMNQISPLAMNQILEGEMWGTRMLRKDLLICVLDGNDTPVNSWLVMNAYLSSWSWEGIDANASDVLIESMEFKYTTVKYMPVPLG</sequence>
<dbReference type="Proteomes" id="UP000184600">
    <property type="component" value="Unassembled WGS sequence"/>
</dbReference>
<dbReference type="InterPro" id="IPR010667">
    <property type="entry name" value="Phage_T4_Gp19"/>
</dbReference>
<organism evidence="1 2">
    <name type="scientific">Vibrio quintilis</name>
    <dbReference type="NCBI Taxonomy" id="1117707"/>
    <lineage>
        <taxon>Bacteria</taxon>
        <taxon>Pseudomonadati</taxon>
        <taxon>Pseudomonadota</taxon>
        <taxon>Gammaproteobacteria</taxon>
        <taxon>Vibrionales</taxon>
        <taxon>Vibrionaceae</taxon>
        <taxon>Vibrio</taxon>
    </lineage>
</organism>
<dbReference type="EMBL" id="FRFG01000025">
    <property type="protein sequence ID" value="SHO56466.1"/>
    <property type="molecule type" value="Genomic_DNA"/>
</dbReference>
<protein>
    <submittedName>
        <fullName evidence="1">T4-like virus tail tube protein gp19</fullName>
    </submittedName>
</protein>